<evidence type="ECO:0000256" key="10">
    <source>
        <dbReference type="ARBA" id="ARBA00023002"/>
    </source>
</evidence>
<evidence type="ECO:0000259" key="14">
    <source>
        <dbReference type="Pfam" id="PF00890"/>
    </source>
</evidence>
<gene>
    <name evidence="16" type="ORF">H257_07411</name>
</gene>
<dbReference type="EC" id="1.1.3.20" evidence="5"/>
<keyword evidence="10" id="KW-0560">Oxidoreductase</keyword>
<name>W4GK23_APHAT</name>
<dbReference type="InterPro" id="IPR012400">
    <property type="entry name" value="Long_Oxdase"/>
</dbReference>
<evidence type="ECO:0000256" key="6">
    <source>
        <dbReference type="ARBA" id="ARBA00022630"/>
    </source>
</evidence>
<evidence type="ECO:0000256" key="1">
    <source>
        <dbReference type="ARBA" id="ARBA00000920"/>
    </source>
</evidence>
<dbReference type="SUPFAM" id="SSF51905">
    <property type="entry name" value="FAD/NAD(P)-binding domain"/>
    <property type="match status" value="1"/>
</dbReference>
<feature type="domain" description="FAD-dependent oxidoreductase 2 FAD-binding" evidence="14">
    <location>
        <begin position="215"/>
        <end position="248"/>
    </location>
</feature>
<evidence type="ECO:0000256" key="9">
    <source>
        <dbReference type="ARBA" id="ARBA00022989"/>
    </source>
</evidence>
<feature type="active site" description="Proton acceptor" evidence="12">
    <location>
        <position position="671"/>
    </location>
</feature>
<dbReference type="GO" id="GO:0050660">
    <property type="term" value="F:flavin adenine dinucleotide binding"/>
    <property type="evidence" value="ECO:0007669"/>
    <property type="project" value="InterPro"/>
</dbReference>
<feature type="domain" description="Glucose-methanol-choline oxidoreductase N-terminal" evidence="13">
    <location>
        <begin position="316"/>
        <end position="493"/>
    </location>
</feature>
<organism evidence="16">
    <name type="scientific">Aphanomyces astaci</name>
    <name type="common">Crayfish plague agent</name>
    <dbReference type="NCBI Taxonomy" id="112090"/>
    <lineage>
        <taxon>Eukaryota</taxon>
        <taxon>Sar</taxon>
        <taxon>Stramenopiles</taxon>
        <taxon>Oomycota</taxon>
        <taxon>Saprolegniomycetes</taxon>
        <taxon>Saprolegniales</taxon>
        <taxon>Verrucalvaceae</taxon>
        <taxon>Aphanomyces</taxon>
    </lineage>
</organism>
<keyword evidence="6" id="KW-0285">Flavoprotein</keyword>
<dbReference type="Pfam" id="PF00890">
    <property type="entry name" value="FAD_binding_2"/>
    <property type="match status" value="1"/>
</dbReference>
<dbReference type="InterPro" id="IPR003953">
    <property type="entry name" value="FAD-dep_OxRdtase_2_FAD-bd"/>
</dbReference>
<dbReference type="PANTHER" id="PTHR46056:SF12">
    <property type="entry name" value="LONG-CHAIN-ALCOHOL OXIDASE"/>
    <property type="match status" value="1"/>
</dbReference>
<sequence>MVLRLTDAQNATILAIAETIVGPLPDDVAKDIVSEHMDTVRNLSEGTDEAAGTPTEDELLATTQVHPRELGLLASVEVMLHKLPKDRWSEFEKVLYLLSTGWGTKVVTASARMVPFHELTVGEREDALRNLTLSSFAKVRSLFQVFKALVSFCMFAKTRSVHGKLNPLWENLHYPGRPEEKKRPPRSQFWEPTFEDMTAMAKVAGKGNPITLETDVVVIGSGAGGGVVAAELAQAGHRVLVLEKAVYFHPADASFNELQGFWDHYESAALLTSEDLSMMLLAGSAWGGGTFINWCLFPSNKLFAIYTRLYRTYRSASLPPPHELCHEWATTYNLPYFKSQAFQDAISTVCTRAGVSAEAVLHNVPNQVLLDGAIKLGYPVEAVPQNTNGHVHECGFCTLGCPYGEKQGSHVTWLRDAADAGAKFVDGCYVDKVTYVKDAASGVEATVLNGSVRLVVKAKTVVCCAGSLHTPALLLRSGLRNPNIGRHLRLHPVATVHGFFPHKQVQSWSGSILTTVCNVVRNIHGHGYGARLEIPASLMGLTASLLPWRSNADMHRLMLQYPQLVNMIVLARDLDSVSSVVIDADGRPRIHFQLGSKDGQSLVEGLVAGIKVLLAQGAVEVNTTQFHLPPLRLQSKEDLANPVECATTQRWIAQVRALGAVQNSIGIMNAHQMGSCRMGSTPEMGAVNPDGETWDVRGLYVADASLFPTASGVNPMVTTFAMAYSVAQFIKANLSDRSNCGRKIFSTSSSTSWWAVWWAIVWAKDGHLRRALKVLVVAFALWRHHTHVWSFLKKRLGQHAIKR</sequence>
<evidence type="ECO:0000313" key="16">
    <source>
        <dbReference type="EMBL" id="ETV79384.1"/>
    </source>
</evidence>
<evidence type="ECO:0000256" key="5">
    <source>
        <dbReference type="ARBA" id="ARBA00013125"/>
    </source>
</evidence>
<dbReference type="InterPro" id="IPR036188">
    <property type="entry name" value="FAD/NAD-bd_sf"/>
</dbReference>
<dbReference type="Pfam" id="PF05199">
    <property type="entry name" value="GMC_oxred_C"/>
    <property type="match status" value="1"/>
</dbReference>
<evidence type="ECO:0000256" key="4">
    <source>
        <dbReference type="ARBA" id="ARBA00010790"/>
    </source>
</evidence>
<dbReference type="Pfam" id="PF00732">
    <property type="entry name" value="GMC_oxred_N"/>
    <property type="match status" value="1"/>
</dbReference>
<dbReference type="EMBL" id="KI913128">
    <property type="protein sequence ID" value="ETV79384.1"/>
    <property type="molecule type" value="Genomic_DNA"/>
</dbReference>
<comment type="subcellular location">
    <subcellularLocation>
        <location evidence="3">Membrane</location>
    </subcellularLocation>
</comment>
<dbReference type="OrthoDB" id="269227at2759"/>
<evidence type="ECO:0000256" key="12">
    <source>
        <dbReference type="PIRSR" id="PIRSR028937-1"/>
    </source>
</evidence>
<keyword evidence="11" id="KW-0472">Membrane</keyword>
<feature type="domain" description="Glucose-methanol-choline oxidoreductase C-terminal" evidence="15">
    <location>
        <begin position="583"/>
        <end position="723"/>
    </location>
</feature>
<reference evidence="16" key="1">
    <citation type="submission" date="2013-12" db="EMBL/GenBank/DDBJ databases">
        <title>The Genome Sequence of Aphanomyces astaci APO3.</title>
        <authorList>
            <consortium name="The Broad Institute Genomics Platform"/>
            <person name="Russ C."/>
            <person name="Tyler B."/>
            <person name="van West P."/>
            <person name="Dieguez-Uribeondo J."/>
            <person name="Young S.K."/>
            <person name="Zeng Q."/>
            <person name="Gargeya S."/>
            <person name="Fitzgerald M."/>
            <person name="Abouelleil A."/>
            <person name="Alvarado L."/>
            <person name="Chapman S.B."/>
            <person name="Gainer-Dewar J."/>
            <person name="Goldberg J."/>
            <person name="Griggs A."/>
            <person name="Gujja S."/>
            <person name="Hansen M."/>
            <person name="Howarth C."/>
            <person name="Imamovic A."/>
            <person name="Ireland A."/>
            <person name="Larimer J."/>
            <person name="McCowan C."/>
            <person name="Murphy C."/>
            <person name="Pearson M."/>
            <person name="Poon T.W."/>
            <person name="Priest M."/>
            <person name="Roberts A."/>
            <person name="Saif S."/>
            <person name="Shea T."/>
            <person name="Sykes S."/>
            <person name="Wortman J."/>
            <person name="Nusbaum C."/>
            <person name="Birren B."/>
        </authorList>
    </citation>
    <scope>NUCLEOTIDE SEQUENCE [LARGE SCALE GENOMIC DNA]</scope>
    <source>
        <strain evidence="16">APO3</strain>
    </source>
</reference>
<evidence type="ECO:0000256" key="7">
    <source>
        <dbReference type="ARBA" id="ARBA00022692"/>
    </source>
</evidence>
<dbReference type="RefSeq" id="XP_009831225.1">
    <property type="nucleotide sequence ID" value="XM_009832923.1"/>
</dbReference>
<keyword evidence="9" id="KW-1133">Transmembrane helix</keyword>
<dbReference type="GO" id="GO:0016020">
    <property type="term" value="C:membrane"/>
    <property type="evidence" value="ECO:0007669"/>
    <property type="project" value="UniProtKB-SubCell"/>
</dbReference>
<dbReference type="Gene3D" id="3.50.50.60">
    <property type="entry name" value="FAD/NAD(P)-binding domain"/>
    <property type="match status" value="2"/>
</dbReference>
<dbReference type="VEuPathDB" id="FungiDB:H257_07411"/>
<keyword evidence="8" id="KW-0274">FAD</keyword>
<dbReference type="GO" id="GO:0046577">
    <property type="term" value="F:long-chain-alcohol oxidase activity"/>
    <property type="evidence" value="ECO:0007669"/>
    <property type="project" value="UniProtKB-EC"/>
</dbReference>
<evidence type="ECO:0000256" key="11">
    <source>
        <dbReference type="ARBA" id="ARBA00023136"/>
    </source>
</evidence>
<evidence type="ECO:0000256" key="8">
    <source>
        <dbReference type="ARBA" id="ARBA00022827"/>
    </source>
</evidence>
<comment type="function">
    <text evidence="2">Long-chain fatty alcohol oxidase involved in the omega-oxidation pathway of lipid degradation.</text>
</comment>
<evidence type="ECO:0000256" key="2">
    <source>
        <dbReference type="ARBA" id="ARBA00003842"/>
    </source>
</evidence>
<accession>W4GK23</accession>
<dbReference type="STRING" id="112090.W4GK23"/>
<protein>
    <recommendedName>
        <fullName evidence="5">long-chain-alcohol oxidase</fullName>
        <ecNumber evidence="5">1.1.3.20</ecNumber>
    </recommendedName>
</protein>
<dbReference type="AlphaFoldDB" id="W4GK23"/>
<comment type="similarity">
    <text evidence="4">Belongs to the GMC oxidoreductase family.</text>
</comment>
<comment type="catalytic activity">
    <reaction evidence="1">
        <text>a long-chain primary fatty alcohol + O2 = a long-chain fatty aldehyde + H2O2</text>
        <dbReference type="Rhea" id="RHEA:22756"/>
        <dbReference type="ChEBI" id="CHEBI:15379"/>
        <dbReference type="ChEBI" id="CHEBI:16240"/>
        <dbReference type="ChEBI" id="CHEBI:17176"/>
        <dbReference type="ChEBI" id="CHEBI:77396"/>
        <dbReference type="EC" id="1.1.3.20"/>
    </reaction>
</comment>
<dbReference type="PIRSF" id="PIRSF028937">
    <property type="entry name" value="Lg_Ch_AO"/>
    <property type="match status" value="1"/>
</dbReference>
<dbReference type="InterPro" id="IPR000172">
    <property type="entry name" value="GMC_OxRdtase_N"/>
</dbReference>
<proteinExistence type="inferred from homology"/>
<dbReference type="GeneID" id="20809407"/>
<evidence type="ECO:0000259" key="15">
    <source>
        <dbReference type="Pfam" id="PF05199"/>
    </source>
</evidence>
<dbReference type="InterPro" id="IPR007867">
    <property type="entry name" value="GMC_OxRtase_C"/>
</dbReference>
<evidence type="ECO:0000259" key="13">
    <source>
        <dbReference type="Pfam" id="PF00732"/>
    </source>
</evidence>
<keyword evidence="7" id="KW-0812">Transmembrane</keyword>
<evidence type="ECO:0000256" key="3">
    <source>
        <dbReference type="ARBA" id="ARBA00004370"/>
    </source>
</evidence>
<dbReference type="PANTHER" id="PTHR46056">
    <property type="entry name" value="LONG-CHAIN-ALCOHOL OXIDASE"/>
    <property type="match status" value="1"/>
</dbReference>